<feature type="compositionally biased region" description="Polar residues" evidence="1">
    <location>
        <begin position="1"/>
        <end position="19"/>
    </location>
</feature>
<dbReference type="AlphaFoldDB" id="A0A8X8ARW8"/>
<gene>
    <name evidence="2" type="ORF">Bca52824_022547</name>
</gene>
<keyword evidence="3" id="KW-1185">Reference proteome</keyword>
<sequence>MGNSESRSPNDQVSPSTCSPHEDGCKEAEIKLIECAITLPEVKELATKGLIEAFKDAGLHDKYLENVDEQMSKAAVKELESIFPGESKEWALGVHKYFMKGKGGCCKEQYTAYTDCMIEKLCEEEQCGPFFTTITKMLFRFL</sequence>
<evidence type="ECO:0000313" key="2">
    <source>
        <dbReference type="EMBL" id="KAG2310990.1"/>
    </source>
</evidence>
<comment type="caution">
    <text evidence="2">The sequence shown here is derived from an EMBL/GenBank/DDBJ whole genome shotgun (WGS) entry which is preliminary data.</text>
</comment>
<feature type="region of interest" description="Disordered" evidence="1">
    <location>
        <begin position="1"/>
        <end position="21"/>
    </location>
</feature>
<dbReference type="Proteomes" id="UP000886595">
    <property type="component" value="Unassembled WGS sequence"/>
</dbReference>
<dbReference type="EMBL" id="JAAMPC010000005">
    <property type="protein sequence ID" value="KAG2310990.1"/>
    <property type="molecule type" value="Genomic_DNA"/>
</dbReference>
<name>A0A8X8ARW8_BRACI</name>
<protein>
    <submittedName>
        <fullName evidence="2">Uncharacterized protein</fullName>
    </submittedName>
</protein>
<reference evidence="2 3" key="1">
    <citation type="submission" date="2020-02" db="EMBL/GenBank/DDBJ databases">
        <authorList>
            <person name="Ma Q."/>
            <person name="Huang Y."/>
            <person name="Song X."/>
            <person name="Pei D."/>
        </authorList>
    </citation>
    <scope>NUCLEOTIDE SEQUENCE [LARGE SCALE GENOMIC DNA]</scope>
    <source>
        <strain evidence="2">Sxm20200214</strain>
        <tissue evidence="2">Leaf</tissue>
    </source>
</reference>
<accession>A0A8X8ARW8</accession>
<organism evidence="2 3">
    <name type="scientific">Brassica carinata</name>
    <name type="common">Ethiopian mustard</name>
    <name type="synonym">Abyssinian cabbage</name>
    <dbReference type="NCBI Taxonomy" id="52824"/>
    <lineage>
        <taxon>Eukaryota</taxon>
        <taxon>Viridiplantae</taxon>
        <taxon>Streptophyta</taxon>
        <taxon>Embryophyta</taxon>
        <taxon>Tracheophyta</taxon>
        <taxon>Spermatophyta</taxon>
        <taxon>Magnoliopsida</taxon>
        <taxon>eudicotyledons</taxon>
        <taxon>Gunneridae</taxon>
        <taxon>Pentapetalae</taxon>
        <taxon>rosids</taxon>
        <taxon>malvids</taxon>
        <taxon>Brassicales</taxon>
        <taxon>Brassicaceae</taxon>
        <taxon>Brassiceae</taxon>
        <taxon>Brassica</taxon>
    </lineage>
</organism>
<evidence type="ECO:0000256" key="1">
    <source>
        <dbReference type="SAM" id="MobiDB-lite"/>
    </source>
</evidence>
<evidence type="ECO:0000313" key="3">
    <source>
        <dbReference type="Proteomes" id="UP000886595"/>
    </source>
</evidence>
<proteinExistence type="predicted"/>